<sequence>MTSLDLLSPSVSGEYRSKCDLNLFNAVECKELATQAAKGRHFKVLMTTITEKAVQVRLCEDGYIAWLPLSEISQLEPAETAYQPNSLSRDEIELRLPEIIAFTKVAMEQPNYYLWGGTIGPNYDCSGLMQKAFAMSGIWLPRDSYQQEDFTQRIDKNDLLPGDLIFFGEQRVNHVALYLGDGYYIHSSGKEQGRNGIAIDVFSNQGDEVSRRYYNKFWSCGRVIKSYADCR</sequence>
<feature type="domain" description="NlpC/P60" evidence="5">
    <location>
        <begin position="93"/>
        <end position="225"/>
    </location>
</feature>
<dbReference type="InterPro" id="IPR038765">
    <property type="entry name" value="Papain-like_cys_pep_sf"/>
</dbReference>
<dbReference type="MEROPS" id="C40.009"/>
<keyword evidence="4" id="KW-0788">Thiol protease</keyword>
<comment type="similarity">
    <text evidence="1">Belongs to the peptidase C40 family.</text>
</comment>
<reference evidence="7" key="1">
    <citation type="journal article" date="2011" name="MBio">
        <title>Novel metabolic attributes of the genus Cyanothece, comprising a group of unicellular nitrogen-fixing Cyanobacteria.</title>
        <authorList>
            <person name="Bandyopadhyay A."/>
            <person name="Elvitigala T."/>
            <person name="Welsh E."/>
            <person name="Stockel J."/>
            <person name="Liberton M."/>
            <person name="Min H."/>
            <person name="Sherman L.A."/>
            <person name="Pakrasi H.B."/>
        </authorList>
    </citation>
    <scope>NUCLEOTIDE SEQUENCE [LARGE SCALE GENOMIC DNA]</scope>
    <source>
        <strain evidence="7">PCC 8801</strain>
    </source>
</reference>
<dbReference type="Pfam" id="PF18348">
    <property type="entry name" value="SH3_16"/>
    <property type="match status" value="1"/>
</dbReference>
<proteinExistence type="inferred from homology"/>
<dbReference type="GO" id="GO:0006508">
    <property type="term" value="P:proteolysis"/>
    <property type="evidence" value="ECO:0007669"/>
    <property type="project" value="UniProtKB-KW"/>
</dbReference>
<evidence type="ECO:0000256" key="4">
    <source>
        <dbReference type="ARBA" id="ARBA00022807"/>
    </source>
</evidence>
<name>B7K4Y1_RIPO1</name>
<dbReference type="HOGENOM" id="CLU_092338_0_0_3"/>
<dbReference type="InterPro" id="IPR000064">
    <property type="entry name" value="NLP_P60_dom"/>
</dbReference>
<dbReference type="InterPro" id="IPR051202">
    <property type="entry name" value="Peptidase_C40"/>
</dbReference>
<accession>B7K4Y1</accession>
<dbReference type="Pfam" id="PF00877">
    <property type="entry name" value="NLPC_P60"/>
    <property type="match status" value="1"/>
</dbReference>
<evidence type="ECO:0000256" key="1">
    <source>
        <dbReference type="ARBA" id="ARBA00007074"/>
    </source>
</evidence>
<dbReference type="SUPFAM" id="SSF82057">
    <property type="entry name" value="Prokaryotic SH3-related domain"/>
    <property type="match status" value="1"/>
</dbReference>
<dbReference type="STRING" id="41431.PCC8801_2633"/>
<dbReference type="EMBL" id="CP001287">
    <property type="protein sequence ID" value="ACK66637.1"/>
    <property type="molecule type" value="Genomic_DNA"/>
</dbReference>
<dbReference type="RefSeq" id="WP_012595904.1">
    <property type="nucleotide sequence ID" value="NC_011726.1"/>
</dbReference>
<dbReference type="InterPro" id="IPR041382">
    <property type="entry name" value="SH3_16"/>
</dbReference>
<keyword evidence="7" id="KW-1185">Reference proteome</keyword>
<protein>
    <submittedName>
        <fullName evidence="6">NLP/P60 protein</fullName>
    </submittedName>
</protein>
<gene>
    <name evidence="6" type="ordered locus">PCC8801_2633</name>
</gene>
<keyword evidence="3" id="KW-0378">Hydrolase</keyword>
<dbReference type="OrthoDB" id="9808890at2"/>
<dbReference type="AlphaFoldDB" id="B7K4Y1"/>
<dbReference type="KEGG" id="cyp:PCC8801_2633"/>
<evidence type="ECO:0000259" key="5">
    <source>
        <dbReference type="PROSITE" id="PS51935"/>
    </source>
</evidence>
<dbReference type="PANTHER" id="PTHR47053:SF1">
    <property type="entry name" value="MUREIN DD-ENDOPEPTIDASE MEPH-RELATED"/>
    <property type="match status" value="1"/>
</dbReference>
<organism evidence="6 7">
    <name type="scientific">Rippkaea orientalis (strain PCC 8801 / RF-1)</name>
    <name type="common">Cyanothece sp. (strain PCC 8801)</name>
    <dbReference type="NCBI Taxonomy" id="41431"/>
    <lineage>
        <taxon>Bacteria</taxon>
        <taxon>Bacillati</taxon>
        <taxon>Cyanobacteriota</taxon>
        <taxon>Cyanophyceae</taxon>
        <taxon>Oscillatoriophycideae</taxon>
        <taxon>Chroococcales</taxon>
        <taxon>Aphanothecaceae</taxon>
        <taxon>Rippkaea</taxon>
        <taxon>Rippkaea orientalis</taxon>
    </lineage>
</organism>
<dbReference type="Gene3D" id="2.30.30.40">
    <property type="entry name" value="SH3 Domains"/>
    <property type="match status" value="1"/>
</dbReference>
<dbReference type="PROSITE" id="PS51935">
    <property type="entry name" value="NLPC_P60"/>
    <property type="match status" value="1"/>
</dbReference>
<evidence type="ECO:0000256" key="2">
    <source>
        <dbReference type="ARBA" id="ARBA00022670"/>
    </source>
</evidence>
<evidence type="ECO:0000313" key="6">
    <source>
        <dbReference type="EMBL" id="ACK66637.1"/>
    </source>
</evidence>
<keyword evidence="2" id="KW-0645">Protease</keyword>
<dbReference type="SUPFAM" id="SSF54001">
    <property type="entry name" value="Cysteine proteinases"/>
    <property type="match status" value="1"/>
</dbReference>
<dbReference type="Gene3D" id="3.90.1720.10">
    <property type="entry name" value="endopeptidase domain like (from Nostoc punctiforme)"/>
    <property type="match status" value="1"/>
</dbReference>
<evidence type="ECO:0000256" key="3">
    <source>
        <dbReference type="ARBA" id="ARBA00022801"/>
    </source>
</evidence>
<dbReference type="eggNOG" id="COG0791">
    <property type="taxonomic scope" value="Bacteria"/>
</dbReference>
<dbReference type="GO" id="GO:0008234">
    <property type="term" value="F:cysteine-type peptidase activity"/>
    <property type="evidence" value="ECO:0007669"/>
    <property type="project" value="UniProtKB-KW"/>
</dbReference>
<dbReference type="PANTHER" id="PTHR47053">
    <property type="entry name" value="MUREIN DD-ENDOPEPTIDASE MEPH-RELATED"/>
    <property type="match status" value="1"/>
</dbReference>
<evidence type="ECO:0000313" key="7">
    <source>
        <dbReference type="Proteomes" id="UP000008204"/>
    </source>
</evidence>
<dbReference type="Proteomes" id="UP000008204">
    <property type="component" value="Chromosome"/>
</dbReference>